<evidence type="ECO:0000259" key="2">
    <source>
        <dbReference type="Pfam" id="PF01855"/>
    </source>
</evidence>
<gene>
    <name evidence="4" type="primary">vorB</name>
    <name evidence="4" type="ORF">IAA86_03440</name>
</gene>
<name>A0A9D1FI05_9BACT</name>
<dbReference type="NCBIfam" id="NF005507">
    <property type="entry name" value="PRK07119.1"/>
    <property type="match status" value="1"/>
</dbReference>
<dbReference type="Proteomes" id="UP000886865">
    <property type="component" value="Unassembled WGS sequence"/>
</dbReference>
<dbReference type="InterPro" id="IPR033412">
    <property type="entry name" value="PFOR_II"/>
</dbReference>
<evidence type="ECO:0000256" key="1">
    <source>
        <dbReference type="ARBA" id="ARBA00023002"/>
    </source>
</evidence>
<feature type="domain" description="Pyruvate flavodoxin/ferredoxin oxidoreductase pyrimidine binding" evidence="2">
    <location>
        <begin position="15"/>
        <end position="185"/>
    </location>
</feature>
<sequence>MSKVLMKGNEAIAQAAINAGCMCYFGYPITPQNEIGEYMSSKMIEMGRTYISAESELAAVNMLIGAGSTGTLAMTSSSSCAIALMQEGISSMATAEIPGVIVSVMRAGPGLGDITPSQADYTQSVKGGGNGDYRTIVLAPSTINEAVILTQKAFYLSMKYRNPAMLLADGILGQMMEPVEMPEGNAFENVDTSSWALEGTGDGDKTRDGRSLMSLHMGDNILERLNHRIFKKYAQIEQNETMFENYLCDDADIIIAAFGTVARVAKSAVNSAREKGIKVGLFRPITLWPFPYDELNKCAKGKKYVLDIELNMGQMLQDVKVALDGCTKTEFFGKTGGAIINSLEIYNKIIELSKEGQYERNTAKSI</sequence>
<organism evidence="4 5">
    <name type="scientific">Candidatus Galligastranaerophilus intestinavium</name>
    <dbReference type="NCBI Taxonomy" id="2840836"/>
    <lineage>
        <taxon>Bacteria</taxon>
        <taxon>Candidatus Galligastranaerophilus</taxon>
    </lineage>
</organism>
<dbReference type="SUPFAM" id="SSF52922">
    <property type="entry name" value="TK C-terminal domain-like"/>
    <property type="match status" value="1"/>
</dbReference>
<dbReference type="GO" id="GO:0016491">
    <property type="term" value="F:oxidoreductase activity"/>
    <property type="evidence" value="ECO:0007669"/>
    <property type="project" value="UniProtKB-KW"/>
</dbReference>
<feature type="domain" description="Pyruvate:ferredoxin oxidoreductase core" evidence="3">
    <location>
        <begin position="251"/>
        <end position="342"/>
    </location>
</feature>
<dbReference type="AlphaFoldDB" id="A0A9D1FI05"/>
<accession>A0A9D1FI05</accession>
<proteinExistence type="predicted"/>
<dbReference type="Gene3D" id="3.40.50.920">
    <property type="match status" value="1"/>
</dbReference>
<evidence type="ECO:0000259" key="3">
    <source>
        <dbReference type="Pfam" id="PF17147"/>
    </source>
</evidence>
<dbReference type="InterPro" id="IPR009014">
    <property type="entry name" value="Transketo_C/PFOR_II"/>
</dbReference>
<dbReference type="Pfam" id="PF01855">
    <property type="entry name" value="POR_N"/>
    <property type="match status" value="1"/>
</dbReference>
<dbReference type="EMBL" id="DVJQ01000029">
    <property type="protein sequence ID" value="HIS74057.1"/>
    <property type="molecule type" value="Genomic_DNA"/>
</dbReference>
<dbReference type="CDD" id="cd07034">
    <property type="entry name" value="TPP_PYR_PFOR_IOR-alpha_like"/>
    <property type="match status" value="1"/>
</dbReference>
<protein>
    <submittedName>
        <fullName evidence="4">3-methyl-2-oxobutanoate dehydrogenase subunit VorB</fullName>
    </submittedName>
</protein>
<keyword evidence="1" id="KW-0560">Oxidoreductase</keyword>
<comment type="caution">
    <text evidence="4">The sequence shown here is derived from an EMBL/GenBank/DDBJ whole genome shotgun (WGS) entry which is preliminary data.</text>
</comment>
<dbReference type="Pfam" id="PF17147">
    <property type="entry name" value="PFOR_II"/>
    <property type="match status" value="1"/>
</dbReference>
<reference evidence="4" key="2">
    <citation type="journal article" date="2021" name="PeerJ">
        <title>Extensive microbial diversity within the chicken gut microbiome revealed by metagenomics and culture.</title>
        <authorList>
            <person name="Gilroy R."/>
            <person name="Ravi A."/>
            <person name="Getino M."/>
            <person name="Pursley I."/>
            <person name="Horton D.L."/>
            <person name="Alikhan N.F."/>
            <person name="Baker D."/>
            <person name="Gharbi K."/>
            <person name="Hall N."/>
            <person name="Watson M."/>
            <person name="Adriaenssens E.M."/>
            <person name="Foster-Nyarko E."/>
            <person name="Jarju S."/>
            <person name="Secka A."/>
            <person name="Antonio M."/>
            <person name="Oren A."/>
            <person name="Chaudhuri R.R."/>
            <person name="La Ragione R."/>
            <person name="Hildebrand F."/>
            <person name="Pallen M.J."/>
        </authorList>
    </citation>
    <scope>NUCLEOTIDE SEQUENCE</scope>
    <source>
        <strain evidence="4">CHK152-2871</strain>
    </source>
</reference>
<evidence type="ECO:0000313" key="4">
    <source>
        <dbReference type="EMBL" id="HIS74057.1"/>
    </source>
</evidence>
<dbReference type="InterPro" id="IPR002880">
    <property type="entry name" value="Pyrv_Fd/Flavodoxin_OxRdtase_N"/>
</dbReference>
<dbReference type="Gene3D" id="3.40.50.970">
    <property type="match status" value="1"/>
</dbReference>
<reference evidence="4" key="1">
    <citation type="submission" date="2020-10" db="EMBL/GenBank/DDBJ databases">
        <authorList>
            <person name="Gilroy R."/>
        </authorList>
    </citation>
    <scope>NUCLEOTIDE SEQUENCE</scope>
    <source>
        <strain evidence="4">CHK152-2871</strain>
    </source>
</reference>
<dbReference type="PANTHER" id="PTHR43088">
    <property type="entry name" value="SUBUNIT OF PYRUVATE:FLAVODOXIN OXIDOREDUCTASE-RELATED"/>
    <property type="match status" value="1"/>
</dbReference>
<evidence type="ECO:0000313" key="5">
    <source>
        <dbReference type="Proteomes" id="UP000886865"/>
    </source>
</evidence>
<dbReference type="PANTHER" id="PTHR43088:SF1">
    <property type="entry name" value="SUBUNIT OF PYRUVATE:FLAVODOXIN OXIDOREDUCTASE"/>
    <property type="match status" value="1"/>
</dbReference>
<dbReference type="InterPro" id="IPR029061">
    <property type="entry name" value="THDP-binding"/>
</dbReference>
<dbReference type="InterPro" id="IPR052368">
    <property type="entry name" value="2-oxoacid_oxidoreductase"/>
</dbReference>
<dbReference type="SUPFAM" id="SSF52518">
    <property type="entry name" value="Thiamin diphosphate-binding fold (THDP-binding)"/>
    <property type="match status" value="1"/>
</dbReference>